<reference evidence="3 4" key="2">
    <citation type="journal article" date="2017" name="Genome Biol.">
        <title>New reference genome sequences of hot pepper reveal the massive evolution of plant disease-resistance genes by retroduplication.</title>
        <authorList>
            <person name="Kim S."/>
            <person name="Park J."/>
            <person name="Yeom S.I."/>
            <person name="Kim Y.M."/>
            <person name="Seo E."/>
            <person name="Kim K.T."/>
            <person name="Kim M.S."/>
            <person name="Lee J.M."/>
            <person name="Cheong K."/>
            <person name="Shin H.S."/>
            <person name="Kim S.B."/>
            <person name="Han K."/>
            <person name="Lee J."/>
            <person name="Park M."/>
            <person name="Lee H.A."/>
            <person name="Lee H.Y."/>
            <person name="Lee Y."/>
            <person name="Oh S."/>
            <person name="Lee J.H."/>
            <person name="Choi E."/>
            <person name="Choi E."/>
            <person name="Lee S.E."/>
            <person name="Jeon J."/>
            <person name="Kim H."/>
            <person name="Choi G."/>
            <person name="Song H."/>
            <person name="Lee J."/>
            <person name="Lee S.C."/>
            <person name="Kwon J.K."/>
            <person name="Lee H.Y."/>
            <person name="Koo N."/>
            <person name="Hong Y."/>
            <person name="Kim R.W."/>
            <person name="Kang W.H."/>
            <person name="Huh J.H."/>
            <person name="Kang B.C."/>
            <person name="Yang T.J."/>
            <person name="Lee Y.H."/>
            <person name="Bennetzen J.L."/>
            <person name="Choi D."/>
        </authorList>
    </citation>
    <scope>NUCLEOTIDE SEQUENCE [LARGE SCALE GENOMIC DNA]</scope>
    <source>
        <strain evidence="4">cv. CM334</strain>
    </source>
</reference>
<proteinExistence type="predicted"/>
<dbReference type="STRING" id="4072.A0A2G3A5R9"/>
<evidence type="ECO:0000313" key="3">
    <source>
        <dbReference type="EMBL" id="PHT89582.1"/>
    </source>
</evidence>
<dbReference type="Proteomes" id="UP000222542">
    <property type="component" value="Unassembled WGS sequence"/>
</dbReference>
<feature type="region of interest" description="Disordered" evidence="1">
    <location>
        <begin position="564"/>
        <end position="591"/>
    </location>
</feature>
<evidence type="ECO:0000313" key="4">
    <source>
        <dbReference type="Proteomes" id="UP000222542"/>
    </source>
</evidence>
<protein>
    <recommendedName>
        <fullName evidence="2">E3 ubiquitin-protein ligase TRIP12-like TPR repeats domain-containing protein</fullName>
    </recommendedName>
</protein>
<dbReference type="GO" id="GO:0008757">
    <property type="term" value="F:S-adenosylmethionine-dependent methyltransferase activity"/>
    <property type="evidence" value="ECO:0007669"/>
    <property type="project" value="InterPro"/>
</dbReference>
<dbReference type="PANTHER" id="PTHR33022">
    <property type="entry name" value="DUF1985 DOMAIN-CONTAINING PROTEIN"/>
    <property type="match status" value="1"/>
</dbReference>
<dbReference type="InterPro" id="IPR038765">
    <property type="entry name" value="Papain-like_cys_pep_sf"/>
</dbReference>
<comment type="caution">
    <text evidence="3">The sequence shown here is derived from an EMBL/GenBank/DDBJ whole genome shotgun (WGS) entry which is preliminary data.</text>
</comment>
<feature type="domain" description="E3 ubiquitin-protein ligase TRIP12-like TPR repeats" evidence="2">
    <location>
        <begin position="81"/>
        <end position="114"/>
    </location>
</feature>
<sequence length="591" mass="66755">MDRDVEWSLGLNIDSGGGTGGEDDDNDSQGGVGILYKNLTSSSSALQGLLRKLGAGLDDLLPSSAMRLASSSHRSGWLKKILATRLLTIEYMDLAEQSLQALKKISQVHPSACSRAGTLMAVLSYLDFFFSGVQKMSIDLSLEDVKRVALHYGFIFEKESTIETTYTTNSRSMLQEWPVDGSSIITVCSPLRGQNDPLLCQSIRGLHYVVDNMLIELLVYQLYSYANIVPTADEFETFDLARTSFASEHHDAVVDNEGPTSTDSVVKETDKPVETEDDKVNQAPSFLKKGEQHEKDVGIEKQSDIAVEEIQPLESIIPGREHDLALMIYKPPPTTPAEYEISDTAILSAFFMPQKNMSANKNAPAPCSRKPTKIYRSPFLTHFGSSSKGKKKLASNERKKFSFEGYHITGDSPTVEMETFEEWIHDGLYKQHTKKKDDDDHYRVNCSTLEFRQLDFIVAFSKFKNWFYLMYQQNKGWNDEVPTDWTALKSYEEKFERNPFQVEYLSEIAQQDSGSLDCGVFVAVYTEYLSEGLGIPCLGIDAQYYRLRYSSLLCKYRSEKAENGYFNENDDPPRPRRKFAPKKTDSVLHIK</sequence>
<evidence type="ECO:0000259" key="2">
    <source>
        <dbReference type="Pfam" id="PF25579"/>
    </source>
</evidence>
<dbReference type="GO" id="GO:0061630">
    <property type="term" value="F:ubiquitin protein ligase activity"/>
    <property type="evidence" value="ECO:0000318"/>
    <property type="project" value="GO_Central"/>
</dbReference>
<feature type="region of interest" description="Disordered" evidence="1">
    <location>
        <begin position="250"/>
        <end position="277"/>
    </location>
</feature>
<name>A0A2G3A5R9_CAPAN</name>
<organism evidence="3 4">
    <name type="scientific">Capsicum annuum</name>
    <name type="common">Capsicum pepper</name>
    <dbReference type="NCBI Taxonomy" id="4072"/>
    <lineage>
        <taxon>Eukaryota</taxon>
        <taxon>Viridiplantae</taxon>
        <taxon>Streptophyta</taxon>
        <taxon>Embryophyta</taxon>
        <taxon>Tracheophyta</taxon>
        <taxon>Spermatophyta</taxon>
        <taxon>Magnoliopsida</taxon>
        <taxon>eudicotyledons</taxon>
        <taxon>Gunneridae</taxon>
        <taxon>Pentapetalae</taxon>
        <taxon>asterids</taxon>
        <taxon>lamiids</taxon>
        <taxon>Solanales</taxon>
        <taxon>Solanaceae</taxon>
        <taxon>Solanoideae</taxon>
        <taxon>Capsiceae</taxon>
        <taxon>Capsicum</taxon>
    </lineage>
</organism>
<reference evidence="3 4" key="1">
    <citation type="journal article" date="2014" name="Nat. Genet.">
        <title>Genome sequence of the hot pepper provides insights into the evolution of pungency in Capsicum species.</title>
        <authorList>
            <person name="Kim S."/>
            <person name="Park M."/>
            <person name="Yeom S.I."/>
            <person name="Kim Y.M."/>
            <person name="Lee J.M."/>
            <person name="Lee H.A."/>
            <person name="Seo E."/>
            <person name="Choi J."/>
            <person name="Cheong K."/>
            <person name="Kim K.T."/>
            <person name="Jung K."/>
            <person name="Lee G.W."/>
            <person name="Oh S.K."/>
            <person name="Bae C."/>
            <person name="Kim S.B."/>
            <person name="Lee H.Y."/>
            <person name="Kim S.Y."/>
            <person name="Kim M.S."/>
            <person name="Kang B.C."/>
            <person name="Jo Y.D."/>
            <person name="Yang H.B."/>
            <person name="Jeong H.J."/>
            <person name="Kang W.H."/>
            <person name="Kwon J.K."/>
            <person name="Shin C."/>
            <person name="Lim J.Y."/>
            <person name="Park J.H."/>
            <person name="Huh J.H."/>
            <person name="Kim J.S."/>
            <person name="Kim B.D."/>
            <person name="Cohen O."/>
            <person name="Paran I."/>
            <person name="Suh M.C."/>
            <person name="Lee S.B."/>
            <person name="Kim Y.K."/>
            <person name="Shin Y."/>
            <person name="Noh S.J."/>
            <person name="Park J."/>
            <person name="Seo Y.S."/>
            <person name="Kwon S.Y."/>
            <person name="Kim H.A."/>
            <person name="Park J.M."/>
            <person name="Kim H.J."/>
            <person name="Choi S.B."/>
            <person name="Bosland P.W."/>
            <person name="Reeves G."/>
            <person name="Jo S.H."/>
            <person name="Lee B.W."/>
            <person name="Cho H.T."/>
            <person name="Choi H.S."/>
            <person name="Lee M.S."/>
            <person name="Yu Y."/>
            <person name="Do Choi Y."/>
            <person name="Park B.S."/>
            <person name="van Deynze A."/>
            <person name="Ashrafi H."/>
            <person name="Hill T."/>
            <person name="Kim W.T."/>
            <person name="Pai H.S."/>
            <person name="Ahn H.K."/>
            <person name="Yeam I."/>
            <person name="Giovannoni J.J."/>
            <person name="Rose J.K."/>
            <person name="Sorensen I."/>
            <person name="Lee S.J."/>
            <person name="Kim R.W."/>
            <person name="Choi I.Y."/>
            <person name="Choi B.S."/>
            <person name="Lim J.S."/>
            <person name="Lee Y.H."/>
            <person name="Choi D."/>
        </authorList>
    </citation>
    <scope>NUCLEOTIDE SEQUENCE [LARGE SCALE GENOMIC DNA]</scope>
    <source>
        <strain evidence="4">cv. CM334</strain>
    </source>
</reference>
<dbReference type="InterPro" id="IPR057948">
    <property type="entry name" value="TPR_TRIP12_N"/>
</dbReference>
<dbReference type="EMBL" id="AYRZ02000002">
    <property type="protein sequence ID" value="PHT89582.1"/>
    <property type="molecule type" value="Genomic_DNA"/>
</dbReference>
<dbReference type="Gramene" id="PHT89582">
    <property type="protein sequence ID" value="PHT89582"/>
    <property type="gene ID" value="T459_04695"/>
</dbReference>
<keyword evidence="4" id="KW-1185">Reference proteome</keyword>
<dbReference type="Pfam" id="PF07942">
    <property type="entry name" value="CARME"/>
    <property type="match status" value="1"/>
</dbReference>
<dbReference type="Gene3D" id="3.40.395.10">
    <property type="entry name" value="Adenoviral Proteinase, Chain A"/>
    <property type="match status" value="1"/>
</dbReference>
<dbReference type="GO" id="GO:0000209">
    <property type="term" value="P:protein polyubiquitination"/>
    <property type="evidence" value="ECO:0000318"/>
    <property type="project" value="GO_Central"/>
</dbReference>
<dbReference type="AlphaFoldDB" id="A0A2G3A5R9"/>
<dbReference type="Pfam" id="PF25579">
    <property type="entry name" value="TPR_TRIP12_N"/>
    <property type="match status" value="1"/>
</dbReference>
<gene>
    <name evidence="3" type="ORF">T459_04695</name>
</gene>
<accession>A0A2G3A5R9</accession>
<dbReference type="SUPFAM" id="SSF54001">
    <property type="entry name" value="Cysteine proteinases"/>
    <property type="match status" value="1"/>
</dbReference>
<feature type="compositionally biased region" description="Basic and acidic residues" evidence="1">
    <location>
        <begin position="265"/>
        <end position="277"/>
    </location>
</feature>
<feature type="compositionally biased region" description="Basic and acidic residues" evidence="1">
    <location>
        <begin position="582"/>
        <end position="591"/>
    </location>
</feature>
<dbReference type="PANTHER" id="PTHR33022:SF13">
    <property type="entry name" value="UBIQUITIN-LIKE PROTEASE FAMILY PROFILE DOMAIN-CONTAINING PROTEIN"/>
    <property type="match status" value="1"/>
</dbReference>
<dbReference type="InterPro" id="IPR012901">
    <property type="entry name" value="CARME"/>
</dbReference>
<evidence type="ECO:0000256" key="1">
    <source>
        <dbReference type="SAM" id="MobiDB-lite"/>
    </source>
</evidence>
<dbReference type="GO" id="GO:0043161">
    <property type="term" value="P:proteasome-mediated ubiquitin-dependent protein catabolic process"/>
    <property type="evidence" value="ECO:0000318"/>
    <property type="project" value="GO_Central"/>
</dbReference>